<gene>
    <name evidence="5" type="ORF">FPZ44_08805</name>
</gene>
<feature type="domain" description="Methyl-accepting transducer" evidence="4">
    <location>
        <begin position="224"/>
        <end position="460"/>
    </location>
</feature>
<sequence length="505" mass="56274">MLSQKNRLMFPLSLIVILLSITIHLLHRVFNIFQHHGVSDHMNYDLTIADRYAMPMNLLLIIPIVVFVVAYLLYRKQSSHPYIPMLHTLVLCFSSISMVAGGGGAVEYHFSIFMVLAIVSYYEEVKLMLTMTLLFATQHLLGFFFIPELVFGTSSYSFMMLVIHAFFLIATSAATSIQILSKKKMTSELAQENARQQAELVKLLDIVKHMAHELDTTSTTVTNKSEYHIQSNADILTSCDEVSTGLQAQSDSVSTVHDNLMQINHMIQHTASLSHTMTEHAGATDQLIGSNMQHIQSLYDQVVSSSKTIQEAAMAMTTLNNSTQQVQSIISTIQDIANRTNLLALNASIEAAHAKEYGKGFSVVASEIRQLAEQSGEATSQIQKILMNIRTQSIQSTSQMEAGHLASTQSVQQAEQSISSYEQMTQSVHHLISHLHELNQSLTHIELRSGDISAEMTSIDAVTSKSVQSMEHLQQLSHSQLAVTHEVKKELIRLKEQSRSLQAQF</sequence>
<dbReference type="Gene3D" id="1.10.287.950">
    <property type="entry name" value="Methyl-accepting chemotaxis protein"/>
    <property type="match status" value="1"/>
</dbReference>
<evidence type="ECO:0000313" key="6">
    <source>
        <dbReference type="Proteomes" id="UP000318102"/>
    </source>
</evidence>
<dbReference type="GO" id="GO:0016020">
    <property type="term" value="C:membrane"/>
    <property type="evidence" value="ECO:0007669"/>
    <property type="project" value="InterPro"/>
</dbReference>
<keyword evidence="6" id="KW-1185">Reference proteome</keyword>
<feature type="transmembrane region" description="Helical" evidence="3">
    <location>
        <begin position="52"/>
        <end position="74"/>
    </location>
</feature>
<evidence type="ECO:0000256" key="3">
    <source>
        <dbReference type="SAM" id="Phobius"/>
    </source>
</evidence>
<keyword evidence="3" id="KW-0812">Transmembrane</keyword>
<evidence type="ECO:0000256" key="1">
    <source>
        <dbReference type="ARBA" id="ARBA00023224"/>
    </source>
</evidence>
<dbReference type="SUPFAM" id="SSF58104">
    <property type="entry name" value="Methyl-accepting chemotaxis protein (MCP) signaling domain"/>
    <property type="match status" value="1"/>
</dbReference>
<keyword evidence="3" id="KW-0472">Membrane</keyword>
<keyword evidence="1 2" id="KW-0807">Transducer</keyword>
<keyword evidence="3" id="KW-1133">Transmembrane helix</keyword>
<dbReference type="Proteomes" id="UP000318102">
    <property type="component" value="Unassembled WGS sequence"/>
</dbReference>
<comment type="caution">
    <text evidence="5">The sequence shown here is derived from an EMBL/GenBank/DDBJ whole genome shotgun (WGS) entry which is preliminary data.</text>
</comment>
<dbReference type="OrthoDB" id="2166737at2"/>
<dbReference type="PROSITE" id="PS50111">
    <property type="entry name" value="CHEMOTAXIS_TRANSDUC_2"/>
    <property type="match status" value="1"/>
</dbReference>
<dbReference type="RefSeq" id="WP_144989348.1">
    <property type="nucleotide sequence ID" value="NZ_VNJK01000001.1"/>
</dbReference>
<dbReference type="SMART" id="SM00283">
    <property type="entry name" value="MA"/>
    <property type="match status" value="1"/>
</dbReference>
<accession>A0A559IZT7</accession>
<proteinExistence type="predicted"/>
<evidence type="ECO:0000259" key="4">
    <source>
        <dbReference type="PROSITE" id="PS50111"/>
    </source>
</evidence>
<protein>
    <recommendedName>
        <fullName evidence="4">Methyl-accepting transducer domain-containing protein</fullName>
    </recommendedName>
</protein>
<reference evidence="5 6" key="1">
    <citation type="submission" date="2019-07" db="EMBL/GenBank/DDBJ databases">
        <authorList>
            <person name="Kim J."/>
        </authorList>
    </citation>
    <scope>NUCLEOTIDE SEQUENCE [LARGE SCALE GENOMIC DNA]</scope>
    <source>
        <strain evidence="5 6">N4</strain>
    </source>
</reference>
<dbReference type="GO" id="GO:0007165">
    <property type="term" value="P:signal transduction"/>
    <property type="evidence" value="ECO:0007669"/>
    <property type="project" value="UniProtKB-KW"/>
</dbReference>
<organism evidence="5 6">
    <name type="scientific">Paenibacillus agilis</name>
    <dbReference type="NCBI Taxonomy" id="3020863"/>
    <lineage>
        <taxon>Bacteria</taxon>
        <taxon>Bacillati</taxon>
        <taxon>Bacillota</taxon>
        <taxon>Bacilli</taxon>
        <taxon>Bacillales</taxon>
        <taxon>Paenibacillaceae</taxon>
        <taxon>Paenibacillus</taxon>
    </lineage>
</organism>
<dbReference type="PANTHER" id="PTHR32089:SF112">
    <property type="entry name" value="LYSOZYME-LIKE PROTEIN-RELATED"/>
    <property type="match status" value="1"/>
</dbReference>
<evidence type="ECO:0000313" key="5">
    <source>
        <dbReference type="EMBL" id="TVX93149.1"/>
    </source>
</evidence>
<dbReference type="InterPro" id="IPR004089">
    <property type="entry name" value="MCPsignal_dom"/>
</dbReference>
<feature type="transmembrane region" description="Helical" evidence="3">
    <location>
        <begin position="127"/>
        <end position="146"/>
    </location>
</feature>
<dbReference type="AlphaFoldDB" id="A0A559IZT7"/>
<dbReference type="PANTHER" id="PTHR32089">
    <property type="entry name" value="METHYL-ACCEPTING CHEMOTAXIS PROTEIN MCPB"/>
    <property type="match status" value="1"/>
</dbReference>
<feature type="transmembrane region" description="Helical" evidence="3">
    <location>
        <begin position="158"/>
        <end position="180"/>
    </location>
</feature>
<name>A0A559IZT7_9BACL</name>
<feature type="transmembrane region" description="Helical" evidence="3">
    <location>
        <begin position="81"/>
        <end position="100"/>
    </location>
</feature>
<evidence type="ECO:0000256" key="2">
    <source>
        <dbReference type="PROSITE-ProRule" id="PRU00284"/>
    </source>
</evidence>
<dbReference type="Pfam" id="PF00015">
    <property type="entry name" value="MCPsignal"/>
    <property type="match status" value="1"/>
</dbReference>
<dbReference type="EMBL" id="VNJK01000001">
    <property type="protein sequence ID" value="TVX93149.1"/>
    <property type="molecule type" value="Genomic_DNA"/>
</dbReference>